<evidence type="ECO:0008006" key="3">
    <source>
        <dbReference type="Google" id="ProtNLM"/>
    </source>
</evidence>
<name>C6PTL4_9CLOT</name>
<keyword evidence="2" id="KW-1185">Reference proteome</keyword>
<dbReference type="Proteomes" id="UP000004198">
    <property type="component" value="Unassembled WGS sequence"/>
</dbReference>
<dbReference type="Pfam" id="PF10055">
    <property type="entry name" value="DUF2292"/>
    <property type="match status" value="1"/>
</dbReference>
<dbReference type="InterPro" id="IPR018743">
    <property type="entry name" value="DUF2292"/>
</dbReference>
<organism evidence="1 2">
    <name type="scientific">Clostridium carboxidivorans P7</name>
    <dbReference type="NCBI Taxonomy" id="536227"/>
    <lineage>
        <taxon>Bacteria</taxon>
        <taxon>Bacillati</taxon>
        <taxon>Bacillota</taxon>
        <taxon>Clostridia</taxon>
        <taxon>Eubacteriales</taxon>
        <taxon>Clostridiaceae</taxon>
        <taxon>Clostridium</taxon>
    </lineage>
</organism>
<protein>
    <recommendedName>
        <fullName evidence="3">DUF2292 domain-containing protein</fullName>
    </recommendedName>
</protein>
<gene>
    <name evidence="1" type="ORF">CcarbDRAFT_2131</name>
</gene>
<evidence type="ECO:0000313" key="2">
    <source>
        <dbReference type="Proteomes" id="UP000004198"/>
    </source>
</evidence>
<dbReference type="RefSeq" id="WP_007061016.1">
    <property type="nucleotide sequence ID" value="NZ_ACVI01000030.1"/>
</dbReference>
<evidence type="ECO:0000313" key="1">
    <source>
        <dbReference type="EMBL" id="EET87444.1"/>
    </source>
</evidence>
<comment type="caution">
    <text evidence="1">The sequence shown here is derived from an EMBL/GenBank/DDBJ whole genome shotgun (WGS) entry which is preliminary data.</text>
</comment>
<accession>C6PTL4</accession>
<reference evidence="1 2" key="1">
    <citation type="submission" date="2009-06" db="EMBL/GenBank/DDBJ databases">
        <title>The draft genome of Clostridium carboxidivorans P7.</title>
        <authorList>
            <consortium name="US DOE Joint Genome Institute (JGI-PGF)"/>
            <person name="Lucas S."/>
            <person name="Copeland A."/>
            <person name="Lapidus A."/>
            <person name="Glavina del Rio T."/>
            <person name="Tice H."/>
            <person name="Bruce D."/>
            <person name="Goodwin L."/>
            <person name="Pitluck S."/>
            <person name="Larimer F."/>
            <person name="Land M.L."/>
            <person name="Hauser L."/>
            <person name="Hemme C.L."/>
        </authorList>
    </citation>
    <scope>NUCLEOTIDE SEQUENCE [LARGE SCALE GENOMIC DNA]</scope>
    <source>
        <strain evidence="1 2">P7</strain>
    </source>
</reference>
<sequence length="52" mass="5898">MSNNNKNNNGISEKNLNKLLEILKVVKYGSVTLVIQDGVVVQIERNEKMRIV</sequence>
<proteinExistence type="predicted"/>
<dbReference type="EMBL" id="ACVI01000030">
    <property type="protein sequence ID" value="EET87444.1"/>
    <property type="molecule type" value="Genomic_DNA"/>
</dbReference>
<dbReference type="AlphaFoldDB" id="C6PTL4"/>
<dbReference type="eggNOG" id="COG5583">
    <property type="taxonomic scope" value="Bacteria"/>
</dbReference>